<dbReference type="OrthoDB" id="247013at2759"/>
<dbReference type="GeneID" id="37021301"/>
<dbReference type="RefSeq" id="XP_025352273.1">
    <property type="nucleotide sequence ID" value="XM_025499520.1"/>
</dbReference>
<keyword evidence="4" id="KW-1185">Reference proteome</keyword>
<sequence>MGNDGGTIVKRTDIVKVRNDGSDAKVDPAILAKVLATTCSLSHQPLQPPIVADRLGNLYNKDSILKYLLSKSDSKGESDAAKKADRTAGHIRGLKDVQTLKPTENPAYKSASKKGEQDEDKPAPFICPLNQREMNGRHRFVYIRQCSCMMSSSGLIATISDQVVNTSKEQKEGSQVSCPICATPFSASCFRKNEIIPGGDVIILNGSMTEVQAQRIAMENDRAAEQAKKKEAKAKKAESTDTDKQRRKEEKRKREEEAVSELDQDIKRSRHADQSDLVAH</sequence>
<dbReference type="Pfam" id="PF04641">
    <property type="entry name" value="Rtf2"/>
    <property type="match status" value="1"/>
</dbReference>
<comment type="similarity">
    <text evidence="1">Belongs to the rtf2 family.</text>
</comment>
<evidence type="ECO:0000313" key="4">
    <source>
        <dbReference type="Proteomes" id="UP000245771"/>
    </source>
</evidence>
<feature type="compositionally biased region" description="Basic and acidic residues" evidence="2">
    <location>
        <begin position="76"/>
        <end position="88"/>
    </location>
</feature>
<feature type="region of interest" description="Disordered" evidence="2">
    <location>
        <begin position="76"/>
        <end position="122"/>
    </location>
</feature>
<dbReference type="GO" id="GO:0005634">
    <property type="term" value="C:nucleus"/>
    <property type="evidence" value="ECO:0007669"/>
    <property type="project" value="TreeGrafter"/>
</dbReference>
<dbReference type="InParanoid" id="A0A316V672"/>
<reference evidence="3 4" key="1">
    <citation type="journal article" date="2018" name="Mol. Biol. Evol.">
        <title>Broad Genomic Sampling Reveals a Smut Pathogenic Ancestry of the Fungal Clade Ustilaginomycotina.</title>
        <authorList>
            <person name="Kijpornyongpan T."/>
            <person name="Mondo S.J."/>
            <person name="Barry K."/>
            <person name="Sandor L."/>
            <person name="Lee J."/>
            <person name="Lipzen A."/>
            <person name="Pangilinan J."/>
            <person name="LaButti K."/>
            <person name="Hainaut M."/>
            <person name="Henrissat B."/>
            <person name="Grigoriev I.V."/>
            <person name="Spatafora J.W."/>
            <person name="Aime M.C."/>
        </authorList>
    </citation>
    <scope>NUCLEOTIDE SEQUENCE [LARGE SCALE GENOMIC DNA]</scope>
    <source>
        <strain evidence="3 4">MCA 3882</strain>
    </source>
</reference>
<gene>
    <name evidence="3" type="ORF">FA14DRAFT_162290</name>
</gene>
<feature type="compositionally biased region" description="Basic and acidic residues" evidence="2">
    <location>
        <begin position="113"/>
        <end position="122"/>
    </location>
</feature>
<protein>
    <submittedName>
        <fullName evidence="3">DUF602-domain-containing protein</fullName>
    </submittedName>
</protein>
<feature type="region of interest" description="Disordered" evidence="2">
    <location>
        <begin position="221"/>
        <end position="280"/>
    </location>
</feature>
<dbReference type="AlphaFoldDB" id="A0A316V672"/>
<dbReference type="GO" id="GO:0006274">
    <property type="term" value="P:DNA replication termination"/>
    <property type="evidence" value="ECO:0007669"/>
    <property type="project" value="TreeGrafter"/>
</dbReference>
<dbReference type="CDD" id="cd16653">
    <property type="entry name" value="RING-like_Rtf2"/>
    <property type="match status" value="1"/>
</dbReference>
<dbReference type="InterPro" id="IPR027799">
    <property type="entry name" value="Rtf2_RING-finger"/>
</dbReference>
<dbReference type="Proteomes" id="UP000245771">
    <property type="component" value="Unassembled WGS sequence"/>
</dbReference>
<name>A0A316V672_9BASI</name>
<feature type="compositionally biased region" description="Basic and acidic residues" evidence="2">
    <location>
        <begin position="221"/>
        <end position="257"/>
    </location>
</feature>
<dbReference type="PANTHER" id="PTHR12775:SF0">
    <property type="entry name" value="REPLICATION TERMINATION FACTOR 2"/>
    <property type="match status" value="1"/>
</dbReference>
<feature type="compositionally biased region" description="Basic and acidic residues" evidence="2">
    <location>
        <begin position="264"/>
        <end position="280"/>
    </location>
</feature>
<dbReference type="FunCoup" id="A0A316V672">
    <property type="interactions" value="676"/>
</dbReference>
<evidence type="ECO:0000256" key="1">
    <source>
        <dbReference type="ARBA" id="ARBA00009885"/>
    </source>
</evidence>
<proteinExistence type="inferred from homology"/>
<evidence type="ECO:0000313" key="3">
    <source>
        <dbReference type="EMBL" id="PWN31971.1"/>
    </source>
</evidence>
<dbReference type="EMBL" id="KZ819606">
    <property type="protein sequence ID" value="PWN31971.1"/>
    <property type="molecule type" value="Genomic_DNA"/>
</dbReference>
<accession>A0A316V672</accession>
<organism evidence="3 4">
    <name type="scientific">Meira miltonrushii</name>
    <dbReference type="NCBI Taxonomy" id="1280837"/>
    <lineage>
        <taxon>Eukaryota</taxon>
        <taxon>Fungi</taxon>
        <taxon>Dikarya</taxon>
        <taxon>Basidiomycota</taxon>
        <taxon>Ustilaginomycotina</taxon>
        <taxon>Exobasidiomycetes</taxon>
        <taxon>Exobasidiales</taxon>
        <taxon>Brachybasidiaceae</taxon>
        <taxon>Meira</taxon>
    </lineage>
</organism>
<dbReference type="InterPro" id="IPR006735">
    <property type="entry name" value="Rtf2"/>
</dbReference>
<dbReference type="PANTHER" id="PTHR12775">
    <property type="entry name" value="PROTEIN C20ORF43 HOMOLOG"/>
    <property type="match status" value="1"/>
</dbReference>
<evidence type="ECO:0000256" key="2">
    <source>
        <dbReference type="SAM" id="MobiDB-lite"/>
    </source>
</evidence>